<dbReference type="Proteomes" id="UP000031549">
    <property type="component" value="Unassembled WGS sequence"/>
</dbReference>
<proteinExistence type="predicted"/>
<name>A0A846H356_9CYAN</name>
<keyword evidence="2" id="KW-1185">Reference proteome</keyword>
<dbReference type="EMBL" id="JTCM02000001">
    <property type="protein sequence ID" value="NEU71021.1"/>
    <property type="molecule type" value="Genomic_DNA"/>
</dbReference>
<dbReference type="RefSeq" id="WP_163518466.1">
    <property type="nucleotide sequence ID" value="NZ_JTCM02000001.1"/>
</dbReference>
<dbReference type="AlphaFoldDB" id="A0A846H356"/>
<protein>
    <submittedName>
        <fullName evidence="1">Uncharacterized protein</fullName>
    </submittedName>
</protein>
<evidence type="ECO:0000313" key="1">
    <source>
        <dbReference type="EMBL" id="NEU71021.1"/>
    </source>
</evidence>
<reference evidence="1 2" key="1">
    <citation type="journal article" date="2015" name="Genome Announc.">
        <title>Draft Genome Sequence of Cyanobacterium Hassallia byssoidea Strain VB512170, Isolated from Monuments in India.</title>
        <authorList>
            <person name="Singh D."/>
            <person name="Chandrababunaidu M.M."/>
            <person name="Panda A."/>
            <person name="Sen D."/>
            <person name="Bhattacharyya S."/>
            <person name="Adhikary S.P."/>
            <person name="Tripathy S."/>
        </authorList>
    </citation>
    <scope>NUCLEOTIDE SEQUENCE [LARGE SCALE GENOMIC DNA]</scope>
    <source>
        <strain evidence="1 2">VB512170</strain>
    </source>
</reference>
<accession>A0A846H356</accession>
<organism evidence="1 2">
    <name type="scientific">Hassallia byssoidea VB512170</name>
    <dbReference type="NCBI Taxonomy" id="1304833"/>
    <lineage>
        <taxon>Bacteria</taxon>
        <taxon>Bacillati</taxon>
        <taxon>Cyanobacteriota</taxon>
        <taxon>Cyanophyceae</taxon>
        <taxon>Nostocales</taxon>
        <taxon>Tolypothrichaceae</taxon>
        <taxon>Hassallia</taxon>
    </lineage>
</organism>
<comment type="caution">
    <text evidence="1">The sequence shown here is derived from an EMBL/GenBank/DDBJ whole genome shotgun (WGS) entry which is preliminary data.</text>
</comment>
<sequence>MGHGGGSAVLGFHASSLKSASPPTRLAPQVEHLPSWGIGHRASGMRKRFGFILNAHCPLPIAQCPIP</sequence>
<gene>
    <name evidence="1" type="ORF">PI95_000120</name>
</gene>
<evidence type="ECO:0000313" key="2">
    <source>
        <dbReference type="Proteomes" id="UP000031549"/>
    </source>
</evidence>